<evidence type="ECO:0000313" key="1">
    <source>
        <dbReference type="EMBL" id="OOM63099.1"/>
    </source>
</evidence>
<evidence type="ECO:0000313" key="2">
    <source>
        <dbReference type="Proteomes" id="UP000190973"/>
    </source>
</evidence>
<accession>A0A1S8SCN7</accession>
<dbReference type="AlphaFoldDB" id="A0A1S8SCN7"/>
<dbReference type="Proteomes" id="UP000190973">
    <property type="component" value="Unassembled WGS sequence"/>
</dbReference>
<comment type="caution">
    <text evidence="1">The sequence shown here is derived from an EMBL/GenBank/DDBJ whole genome shotgun (WGS) entry which is preliminary data.</text>
</comment>
<sequence>MHSKILNYLRLININKSYFFESMEYERKLITPVINVNIKLSRNGKVTAKEGILVFRKDIIINGINTIPKINKERSLALDVSLCLKIVFEMKYPIDIRIQVIKVLINTPFSNKTSSKVKKKTSIEKVNIPSSTC</sequence>
<protein>
    <submittedName>
        <fullName evidence="1">Uncharacterized protein</fullName>
    </submittedName>
</protein>
<proteinExistence type="predicted"/>
<name>A0A1S8SCN7_CLOBE</name>
<dbReference type="EMBL" id="LZZI01000016">
    <property type="protein sequence ID" value="OOM63099.1"/>
    <property type="molecule type" value="Genomic_DNA"/>
</dbReference>
<gene>
    <name evidence="1" type="ORF">CLBCK_12040</name>
</gene>
<organism evidence="1 2">
    <name type="scientific">Clostridium beijerinckii</name>
    <name type="common">Clostridium MP</name>
    <dbReference type="NCBI Taxonomy" id="1520"/>
    <lineage>
        <taxon>Bacteria</taxon>
        <taxon>Bacillati</taxon>
        <taxon>Bacillota</taxon>
        <taxon>Clostridia</taxon>
        <taxon>Eubacteriales</taxon>
        <taxon>Clostridiaceae</taxon>
        <taxon>Clostridium</taxon>
    </lineage>
</organism>
<reference evidence="1 2" key="1">
    <citation type="submission" date="2016-05" db="EMBL/GenBank/DDBJ databases">
        <title>Microbial solvent formation.</title>
        <authorList>
            <person name="Poehlein A."/>
            <person name="Montoya Solano J.D."/>
            <person name="Flitsch S."/>
            <person name="Krabben P."/>
            <person name="Duerre P."/>
            <person name="Daniel R."/>
        </authorList>
    </citation>
    <scope>NUCLEOTIDE SEQUENCE [LARGE SCALE GENOMIC DNA]</scope>
    <source>
        <strain evidence="1 2">DSM 53</strain>
    </source>
</reference>